<evidence type="ECO:0008006" key="8">
    <source>
        <dbReference type="Google" id="ProtNLM"/>
    </source>
</evidence>
<sequence>MCGICCALFRGQKPGKLDFSCSRLKNRGPDASSQAAVDIDPQTHLVLTGHVLHMRGCLTPQPATDKAGNFLQWNGEIFGGLQVGPNENDTTLLLSKLSEKSDVEHILGTLSSVQGPWAFIYWQEKTKKLWFGRDFFGRRSLCWHLPQSSTDPFLLTSVRQNTEELVEVPSIGIYSVTLTQTDCLHITVYSWSEAVWPGTMDLVTSDNLHLGLVGGIDEQFAGYSRHRGKFEELGWQGLIDEVEMEVQRISARNLGRDDRIITDHGKEARFPFLDENVVSYLQTLPVHIKADLRYPRGLGEKILLRACAVKLGLIKSALFPKRAIQFGSRIAKTENNKEKASEKCSRLADPT</sequence>
<name>A0A8W8JQE9_MAGGI</name>
<accession>A0A8W8JQE9</accession>
<dbReference type="InterPro" id="IPR014729">
    <property type="entry name" value="Rossmann-like_a/b/a_fold"/>
</dbReference>
<dbReference type="GO" id="GO:0004066">
    <property type="term" value="F:asparagine synthase (glutamine-hydrolyzing) activity"/>
    <property type="evidence" value="ECO:0007669"/>
    <property type="project" value="InterPro"/>
</dbReference>
<dbReference type="SUPFAM" id="SSF52402">
    <property type="entry name" value="Adenine nucleotide alpha hydrolases-like"/>
    <property type="match status" value="1"/>
</dbReference>
<keyword evidence="2" id="KW-0061">Asparagine biosynthesis</keyword>
<organism evidence="6 7">
    <name type="scientific">Magallana gigas</name>
    <name type="common">Pacific oyster</name>
    <name type="synonym">Crassostrea gigas</name>
    <dbReference type="NCBI Taxonomy" id="29159"/>
    <lineage>
        <taxon>Eukaryota</taxon>
        <taxon>Metazoa</taxon>
        <taxon>Spiralia</taxon>
        <taxon>Lophotrochozoa</taxon>
        <taxon>Mollusca</taxon>
        <taxon>Bivalvia</taxon>
        <taxon>Autobranchia</taxon>
        <taxon>Pteriomorphia</taxon>
        <taxon>Ostreida</taxon>
        <taxon>Ostreoidea</taxon>
        <taxon>Ostreidae</taxon>
        <taxon>Magallana</taxon>
    </lineage>
</organism>
<feature type="domain" description="Glutamine amidotransferase type-2" evidence="5">
    <location>
        <begin position="87"/>
        <end position="147"/>
    </location>
</feature>
<feature type="domain" description="Asparagine synthetase" evidence="4">
    <location>
        <begin position="239"/>
        <end position="310"/>
    </location>
</feature>
<dbReference type="InterPro" id="IPR017932">
    <property type="entry name" value="GATase_2_dom"/>
</dbReference>
<evidence type="ECO:0000256" key="1">
    <source>
        <dbReference type="ARBA" id="ARBA00022605"/>
    </source>
</evidence>
<dbReference type="GO" id="GO:0006529">
    <property type="term" value="P:asparagine biosynthetic process"/>
    <property type="evidence" value="ECO:0007669"/>
    <property type="project" value="UniProtKB-KW"/>
</dbReference>
<keyword evidence="3" id="KW-0315">Glutamine amidotransferase</keyword>
<dbReference type="PANTHER" id="PTHR45937">
    <property type="entry name" value="ASPARAGINE SYNTHETASE DOMAIN-CONTAINING PROTEIN 1"/>
    <property type="match status" value="1"/>
</dbReference>
<dbReference type="CDD" id="cd03766">
    <property type="entry name" value="Gn_AT_II_novel"/>
    <property type="match status" value="1"/>
</dbReference>
<dbReference type="Gene3D" id="3.60.20.10">
    <property type="entry name" value="Glutamine Phosphoribosylpyrophosphate, subunit 1, domain 1"/>
    <property type="match status" value="1"/>
</dbReference>
<keyword evidence="1" id="KW-0028">Amino-acid biosynthesis</keyword>
<protein>
    <recommendedName>
        <fullName evidence="8">Asparagine synthetase domain-containing protein 1</fullName>
    </recommendedName>
</protein>
<dbReference type="InterPro" id="IPR029055">
    <property type="entry name" value="Ntn_hydrolases_N"/>
</dbReference>
<evidence type="ECO:0000313" key="7">
    <source>
        <dbReference type="Proteomes" id="UP000005408"/>
    </source>
</evidence>
<dbReference type="Gene3D" id="3.40.50.620">
    <property type="entry name" value="HUPs"/>
    <property type="match status" value="1"/>
</dbReference>
<proteinExistence type="predicted"/>
<evidence type="ECO:0000259" key="5">
    <source>
        <dbReference type="Pfam" id="PF13537"/>
    </source>
</evidence>
<dbReference type="AlphaFoldDB" id="A0A8W8JQE9"/>
<keyword evidence="7" id="KW-1185">Reference proteome</keyword>
<evidence type="ECO:0000256" key="3">
    <source>
        <dbReference type="ARBA" id="ARBA00022962"/>
    </source>
</evidence>
<dbReference type="Pfam" id="PF13537">
    <property type="entry name" value="GATase_7"/>
    <property type="match status" value="1"/>
</dbReference>
<reference evidence="6" key="1">
    <citation type="submission" date="2022-08" db="UniProtKB">
        <authorList>
            <consortium name="EnsemblMetazoa"/>
        </authorList>
    </citation>
    <scope>IDENTIFICATION</scope>
    <source>
        <strain evidence="6">05x7-T-G4-1.051#20</strain>
    </source>
</reference>
<dbReference type="Proteomes" id="UP000005408">
    <property type="component" value="Unassembled WGS sequence"/>
</dbReference>
<dbReference type="Pfam" id="PF00733">
    <property type="entry name" value="Asn_synthase"/>
    <property type="match status" value="1"/>
</dbReference>
<dbReference type="PANTHER" id="PTHR45937:SF1">
    <property type="entry name" value="ASPARAGINE SYNTHETASE DOMAIN-CONTAINING PROTEIN 1"/>
    <property type="match status" value="1"/>
</dbReference>
<dbReference type="InterPro" id="IPR001962">
    <property type="entry name" value="Asn_synthase"/>
</dbReference>
<evidence type="ECO:0000313" key="6">
    <source>
        <dbReference type="EnsemblMetazoa" id="G198.2:cds"/>
    </source>
</evidence>
<dbReference type="EnsemblMetazoa" id="G198.2">
    <property type="protein sequence ID" value="G198.2:cds"/>
    <property type="gene ID" value="G198"/>
</dbReference>
<evidence type="ECO:0000256" key="2">
    <source>
        <dbReference type="ARBA" id="ARBA00022888"/>
    </source>
</evidence>
<dbReference type="SUPFAM" id="SSF56235">
    <property type="entry name" value="N-terminal nucleophile aminohydrolases (Ntn hydrolases)"/>
    <property type="match status" value="1"/>
</dbReference>
<dbReference type="CDD" id="cd01991">
    <property type="entry name" value="Asn_synthase_B_C"/>
    <property type="match status" value="1"/>
</dbReference>
<evidence type="ECO:0000259" key="4">
    <source>
        <dbReference type="Pfam" id="PF00733"/>
    </source>
</evidence>
<dbReference type="InterPro" id="IPR051857">
    <property type="entry name" value="Asn_synthetase_domain"/>
</dbReference>